<proteinExistence type="predicted"/>
<reference evidence="1 2" key="1">
    <citation type="submission" date="2018-06" db="EMBL/GenBank/DDBJ databases">
        <authorList>
            <consortium name="Pathogen Informatics"/>
            <person name="Doyle S."/>
        </authorList>
    </citation>
    <scope>NUCLEOTIDE SEQUENCE [LARGE SCALE GENOMIC DNA]</scope>
    <source>
        <strain evidence="1 2">NCTC10254</strain>
    </source>
</reference>
<dbReference type="Proteomes" id="UP000249886">
    <property type="component" value="Unassembled WGS sequence"/>
</dbReference>
<evidence type="ECO:0000313" key="2">
    <source>
        <dbReference type="Proteomes" id="UP000249886"/>
    </source>
</evidence>
<comment type="caution">
    <text evidence="1">The sequence shown here is derived from an EMBL/GenBank/DDBJ whole genome shotgun (WGS) entry which is preliminary data.</text>
</comment>
<gene>
    <name evidence="1" type="ORF">NCTC10254_00858</name>
</gene>
<protein>
    <submittedName>
        <fullName evidence="1">Uncharacterized protein</fullName>
    </submittedName>
</protein>
<accession>A0A8B4H200</accession>
<dbReference type="AlphaFoldDB" id="A0A8B4H200"/>
<evidence type="ECO:0000313" key="1">
    <source>
        <dbReference type="EMBL" id="SPW24477.1"/>
    </source>
</evidence>
<organism evidence="1 2">
    <name type="scientific">Corynebacterium matruchotii</name>
    <dbReference type="NCBI Taxonomy" id="43768"/>
    <lineage>
        <taxon>Bacteria</taxon>
        <taxon>Bacillati</taxon>
        <taxon>Actinomycetota</taxon>
        <taxon>Actinomycetes</taxon>
        <taxon>Mycobacteriales</taxon>
        <taxon>Corynebacteriaceae</taxon>
        <taxon>Corynebacterium</taxon>
    </lineage>
</organism>
<sequence length="84" mass="8914">MLPYCIRLLYDVLPTPTNPASYPLSGPGAAIPLPCRKCSKRGFSGTSYPTAHHKPETPLSIYAAGADIPYIPSLSDVAQSQNPA</sequence>
<name>A0A8B4H200_9CORY</name>
<dbReference type="EMBL" id="UARK01000001">
    <property type="protein sequence ID" value="SPW24477.1"/>
    <property type="molecule type" value="Genomic_DNA"/>
</dbReference>